<proteinExistence type="predicted"/>
<dbReference type="Proteomes" id="UP001596074">
    <property type="component" value="Unassembled WGS sequence"/>
</dbReference>
<dbReference type="InterPro" id="IPR000792">
    <property type="entry name" value="Tscrpt_reg_LuxR_C"/>
</dbReference>
<dbReference type="PROSITE" id="PS50043">
    <property type="entry name" value="HTH_LUXR_2"/>
    <property type="match status" value="1"/>
</dbReference>
<sequence length="920" mass="96274">MTSKAPKTPPAAPDGLFVGRAAELAWLDGLLEEGGLSSGGAVALVGEAGIGKTALLDRSSSLASRRGLRVLRVRCDPLLRPVPLGALVAGFREAGRAFAAPPGREVPAAADALQDLADGAPAVLVVDDLHQLDDASAAAIGEALRGPHGPALGMLAATRPRPYSPTGITSVLNRLSAAGLLTIAPVEGLSAGAVAEYLTAALGGPPEPLIAAAVAGTAGNPALLRCVTEELLAAGPGGEGPPELPEPSVPRRKALLARFFAPGEPEQRFAQAFAVLDPTSAATAPLTARLAGVADAEAEARFDDLVDQGILEAAGGGRYRFRHRVLREALRAETGPAIRERWHRAAIDLLRTRPEYPDQRHDVARLFLEIARVGDRDAVAALLAEGERAGADDPAGALPWFRRALALTPPGDPEHARTAVRTARALIRAGEPRAATAIGLDALGDLAPGTERTKLAALFASALMKQGLLAEAKRLVAREQALLHERSSPRLTSQAAYVHAATGDTGRADTLAEQAIAHLRRRTGPDRDAAGERIHVLADLVHLRCVEPRGDEIVTLLAELEAAAADGAPAARASAYAALAFGYATLGDTGRCAAALDRARDLPALTGATAHRPDLVVAEARNAVHLGDWDRAVTVIESAVGPLRAAGMNAYVEQLRLHHAAVLSSRGAWPAAREVLRAAQDDGAPAGLLDAELAHIEMLSGDADVARSRLRRRLAAGGLHGTVLLRVLCRLAEAEALHGEPGGVVAALDEIDRLGLSTLDHHTRAVMLLERGHATGDTAPLRSGLELADAHRLAPLQARARLYLGLAGVDPAENLREAAIEFHRLGALPWRRRAAAALRMRGLRVPKPRKKTGGLTATERQVAELVRLGKPNRQIATAMGLSVKTVEAYLTRLYSRTGCGSRVELARMLDAEPTGRTGAA</sequence>
<dbReference type="Gene3D" id="3.40.50.300">
    <property type="entry name" value="P-loop containing nucleotide triphosphate hydrolases"/>
    <property type="match status" value="1"/>
</dbReference>
<organism evidence="4 5">
    <name type="scientific">Actinomadura rugatobispora</name>
    <dbReference type="NCBI Taxonomy" id="1994"/>
    <lineage>
        <taxon>Bacteria</taxon>
        <taxon>Bacillati</taxon>
        <taxon>Actinomycetota</taxon>
        <taxon>Actinomycetes</taxon>
        <taxon>Streptosporangiales</taxon>
        <taxon>Thermomonosporaceae</taxon>
        <taxon>Actinomadura</taxon>
    </lineage>
</organism>
<name>A0ABW0ZZA1_9ACTN</name>
<evidence type="ECO:0000256" key="1">
    <source>
        <dbReference type="ARBA" id="ARBA00022741"/>
    </source>
</evidence>
<dbReference type="SUPFAM" id="SSF46894">
    <property type="entry name" value="C-terminal effector domain of the bipartite response regulators"/>
    <property type="match status" value="1"/>
</dbReference>
<dbReference type="Pfam" id="PF00196">
    <property type="entry name" value="GerE"/>
    <property type="match status" value="1"/>
</dbReference>
<dbReference type="InterPro" id="IPR011990">
    <property type="entry name" value="TPR-like_helical_dom_sf"/>
</dbReference>
<gene>
    <name evidence="4" type="ORF">ACFPZN_17640</name>
</gene>
<evidence type="ECO:0000313" key="5">
    <source>
        <dbReference type="Proteomes" id="UP001596074"/>
    </source>
</evidence>
<dbReference type="InterPro" id="IPR036388">
    <property type="entry name" value="WH-like_DNA-bd_sf"/>
</dbReference>
<keyword evidence="5" id="KW-1185">Reference proteome</keyword>
<dbReference type="PROSITE" id="PS00622">
    <property type="entry name" value="HTH_LUXR_1"/>
    <property type="match status" value="1"/>
</dbReference>
<dbReference type="InterPro" id="IPR016032">
    <property type="entry name" value="Sig_transdc_resp-reg_C-effctor"/>
</dbReference>
<dbReference type="Gene3D" id="1.10.10.10">
    <property type="entry name" value="Winged helix-like DNA-binding domain superfamily/Winged helix DNA-binding domain"/>
    <property type="match status" value="1"/>
</dbReference>
<dbReference type="RefSeq" id="WP_378283075.1">
    <property type="nucleotide sequence ID" value="NZ_JBHSON010000022.1"/>
</dbReference>
<evidence type="ECO:0000313" key="4">
    <source>
        <dbReference type="EMBL" id="MFC5747456.1"/>
    </source>
</evidence>
<dbReference type="SUPFAM" id="SSF52540">
    <property type="entry name" value="P-loop containing nucleoside triphosphate hydrolases"/>
    <property type="match status" value="1"/>
</dbReference>
<dbReference type="Gene3D" id="1.25.40.10">
    <property type="entry name" value="Tetratricopeptide repeat domain"/>
    <property type="match status" value="1"/>
</dbReference>
<comment type="caution">
    <text evidence="4">The sequence shown here is derived from an EMBL/GenBank/DDBJ whole genome shotgun (WGS) entry which is preliminary data.</text>
</comment>
<dbReference type="SMART" id="SM00421">
    <property type="entry name" value="HTH_LUXR"/>
    <property type="match status" value="1"/>
</dbReference>
<protein>
    <submittedName>
        <fullName evidence="4">AAA family ATPase</fullName>
    </submittedName>
</protein>
<dbReference type="EMBL" id="JBHSON010000022">
    <property type="protein sequence ID" value="MFC5747456.1"/>
    <property type="molecule type" value="Genomic_DNA"/>
</dbReference>
<dbReference type="PANTHER" id="PTHR16305">
    <property type="entry name" value="TESTICULAR SOLUBLE ADENYLYL CYCLASE"/>
    <property type="match status" value="1"/>
</dbReference>
<keyword evidence="2" id="KW-0067">ATP-binding</keyword>
<evidence type="ECO:0000259" key="3">
    <source>
        <dbReference type="PROSITE" id="PS50043"/>
    </source>
</evidence>
<dbReference type="Pfam" id="PF13191">
    <property type="entry name" value="AAA_16"/>
    <property type="match status" value="1"/>
</dbReference>
<evidence type="ECO:0000256" key="2">
    <source>
        <dbReference type="ARBA" id="ARBA00022840"/>
    </source>
</evidence>
<feature type="domain" description="HTH luxR-type" evidence="3">
    <location>
        <begin position="848"/>
        <end position="913"/>
    </location>
</feature>
<reference evidence="5" key="1">
    <citation type="journal article" date="2019" name="Int. J. Syst. Evol. Microbiol.">
        <title>The Global Catalogue of Microorganisms (GCM) 10K type strain sequencing project: providing services to taxonomists for standard genome sequencing and annotation.</title>
        <authorList>
            <consortium name="The Broad Institute Genomics Platform"/>
            <consortium name="The Broad Institute Genome Sequencing Center for Infectious Disease"/>
            <person name="Wu L."/>
            <person name="Ma J."/>
        </authorList>
    </citation>
    <scope>NUCLEOTIDE SEQUENCE [LARGE SCALE GENOMIC DNA]</scope>
    <source>
        <strain evidence="5">KCTC 42087</strain>
    </source>
</reference>
<dbReference type="PRINTS" id="PR00038">
    <property type="entry name" value="HTHLUXR"/>
</dbReference>
<keyword evidence="1" id="KW-0547">Nucleotide-binding</keyword>
<dbReference type="InterPro" id="IPR041664">
    <property type="entry name" value="AAA_16"/>
</dbReference>
<dbReference type="CDD" id="cd06170">
    <property type="entry name" value="LuxR_C_like"/>
    <property type="match status" value="1"/>
</dbReference>
<dbReference type="InterPro" id="IPR027417">
    <property type="entry name" value="P-loop_NTPase"/>
</dbReference>
<accession>A0ABW0ZZA1</accession>
<dbReference type="PANTHER" id="PTHR16305:SF35">
    <property type="entry name" value="TRANSCRIPTIONAL ACTIVATOR DOMAIN"/>
    <property type="match status" value="1"/>
</dbReference>